<protein>
    <recommendedName>
        <fullName evidence="2">Smr domain-containing protein</fullName>
    </recommendedName>
</protein>
<dbReference type="Pfam" id="PF08590">
    <property type="entry name" value="DUF1771"/>
    <property type="match status" value="1"/>
</dbReference>
<dbReference type="Gene3D" id="3.30.1370.110">
    <property type="match status" value="1"/>
</dbReference>
<dbReference type="EMBL" id="CAUOFW020006415">
    <property type="protein sequence ID" value="CAK9174739.1"/>
    <property type="molecule type" value="Genomic_DNA"/>
</dbReference>
<feature type="domain" description="Smr" evidence="2">
    <location>
        <begin position="237"/>
        <end position="317"/>
    </location>
</feature>
<gene>
    <name evidence="3" type="ORF">ILEXP_LOCUS44503</name>
</gene>
<dbReference type="Pfam" id="PF01713">
    <property type="entry name" value="Smr"/>
    <property type="match status" value="1"/>
</dbReference>
<organism evidence="3 4">
    <name type="scientific">Ilex paraguariensis</name>
    <name type="common">yerba mate</name>
    <dbReference type="NCBI Taxonomy" id="185542"/>
    <lineage>
        <taxon>Eukaryota</taxon>
        <taxon>Viridiplantae</taxon>
        <taxon>Streptophyta</taxon>
        <taxon>Embryophyta</taxon>
        <taxon>Tracheophyta</taxon>
        <taxon>Spermatophyta</taxon>
        <taxon>Magnoliopsida</taxon>
        <taxon>eudicotyledons</taxon>
        <taxon>Gunneridae</taxon>
        <taxon>Pentapetalae</taxon>
        <taxon>asterids</taxon>
        <taxon>campanulids</taxon>
        <taxon>Aquifoliales</taxon>
        <taxon>Aquifoliaceae</taxon>
        <taxon>Ilex</taxon>
    </lineage>
</organism>
<dbReference type="SMART" id="SM01162">
    <property type="entry name" value="DUF1771"/>
    <property type="match status" value="1"/>
</dbReference>
<dbReference type="SUPFAM" id="SSF160443">
    <property type="entry name" value="SMR domain-like"/>
    <property type="match status" value="1"/>
</dbReference>
<keyword evidence="4" id="KW-1185">Reference proteome</keyword>
<dbReference type="PANTHER" id="PTHR47812:SF2">
    <property type="entry name" value="SMR (SMALL MUTS RELATED) DOMAIN-CONTAINING PROTEIN"/>
    <property type="match status" value="1"/>
</dbReference>
<accession>A0ABC8TZ01</accession>
<evidence type="ECO:0000259" key="2">
    <source>
        <dbReference type="PROSITE" id="PS50828"/>
    </source>
</evidence>
<keyword evidence="1" id="KW-1133">Transmembrane helix</keyword>
<name>A0ABC8TZ01_9AQUA</name>
<evidence type="ECO:0000313" key="3">
    <source>
        <dbReference type="EMBL" id="CAK9174739.1"/>
    </source>
</evidence>
<reference evidence="3 4" key="1">
    <citation type="submission" date="2024-02" db="EMBL/GenBank/DDBJ databases">
        <authorList>
            <person name="Vignale AGUSTIN F."/>
            <person name="Sosa J E."/>
            <person name="Modenutti C."/>
        </authorList>
    </citation>
    <scope>NUCLEOTIDE SEQUENCE [LARGE SCALE GENOMIC DNA]</scope>
</reference>
<dbReference type="PANTHER" id="PTHR47812">
    <property type="entry name" value="SMR (SMALL MUTS RELATED) DOMAIN-CONTAINING PROTEIN"/>
    <property type="match status" value="1"/>
</dbReference>
<sequence>MLPPPACFPKRWCGWRYVSHFRRFIRPLRNTTLEISSDSNLSTQFDLVTISLISIFAVIQIYTMMMASGNKMSQAWRDPQLSPAWMVTHSSVNPRTPFWVITEDELFHLYENPGMIDTYQGAFILDDMIMTQNFERNENIDVVSIDELVYSLNECRIEEKETDDIYLLNRQDAYMMTNLACLHSKASRDAYLKGDHLSARVFSQMAQEEKQAAKVLNDKAAKEILRIENCNNDIWQLDLHGLHAMEAVQALEEHLQIIESEASISLGQRRRSLLVITGRGVHSRGQAVLPTAIRSFLSERGYHYDDSRPGVFTVRPRFHC</sequence>
<evidence type="ECO:0000313" key="4">
    <source>
        <dbReference type="Proteomes" id="UP001642360"/>
    </source>
</evidence>
<dbReference type="PROSITE" id="PS50828">
    <property type="entry name" value="SMR"/>
    <property type="match status" value="1"/>
</dbReference>
<comment type="caution">
    <text evidence="3">The sequence shown here is derived from an EMBL/GenBank/DDBJ whole genome shotgun (WGS) entry which is preliminary data.</text>
</comment>
<dbReference type="Proteomes" id="UP001642360">
    <property type="component" value="Unassembled WGS sequence"/>
</dbReference>
<dbReference type="InterPro" id="IPR002625">
    <property type="entry name" value="Smr_dom"/>
</dbReference>
<keyword evidence="1" id="KW-0472">Membrane</keyword>
<evidence type="ECO:0000256" key="1">
    <source>
        <dbReference type="SAM" id="Phobius"/>
    </source>
</evidence>
<dbReference type="SMART" id="SM00463">
    <property type="entry name" value="SMR"/>
    <property type="match status" value="1"/>
</dbReference>
<feature type="transmembrane region" description="Helical" evidence="1">
    <location>
        <begin position="47"/>
        <end position="67"/>
    </location>
</feature>
<proteinExistence type="predicted"/>
<dbReference type="AlphaFoldDB" id="A0ABC8TZ01"/>
<keyword evidence="1" id="KW-0812">Transmembrane</keyword>
<dbReference type="InterPro" id="IPR036063">
    <property type="entry name" value="Smr_dom_sf"/>
</dbReference>
<dbReference type="InterPro" id="IPR013899">
    <property type="entry name" value="DUF1771"/>
</dbReference>